<dbReference type="AlphaFoldDB" id="A0A517WGR4"/>
<evidence type="ECO:0000313" key="2">
    <source>
        <dbReference type="Proteomes" id="UP000320722"/>
    </source>
</evidence>
<gene>
    <name evidence="1" type="ORF">V6x_41770</name>
</gene>
<proteinExistence type="predicted"/>
<name>A0A517WGR4_9PLAN</name>
<evidence type="ECO:0000313" key="1">
    <source>
        <dbReference type="EMBL" id="QDU04449.1"/>
    </source>
</evidence>
<sequence>MYNASDSCLDKKNNTTVEFCNDREQIQANETLVFGTVNLIPSGESGIIYLRDQTGITEV</sequence>
<organism evidence="1 2">
    <name type="scientific">Gimesia chilikensis</name>
    <dbReference type="NCBI Taxonomy" id="2605989"/>
    <lineage>
        <taxon>Bacteria</taxon>
        <taxon>Pseudomonadati</taxon>
        <taxon>Planctomycetota</taxon>
        <taxon>Planctomycetia</taxon>
        <taxon>Planctomycetales</taxon>
        <taxon>Planctomycetaceae</taxon>
        <taxon>Gimesia</taxon>
    </lineage>
</organism>
<protein>
    <submittedName>
        <fullName evidence="1">Uncharacterized protein</fullName>
    </submittedName>
</protein>
<dbReference type="EMBL" id="CP036347">
    <property type="protein sequence ID" value="QDU04449.1"/>
    <property type="molecule type" value="Genomic_DNA"/>
</dbReference>
<dbReference type="Proteomes" id="UP000320722">
    <property type="component" value="Chromosome"/>
</dbReference>
<accession>A0A517WGR4</accession>
<reference evidence="1 2" key="1">
    <citation type="submission" date="2019-02" db="EMBL/GenBank/DDBJ databases">
        <title>Deep-cultivation of Planctomycetes and their phenomic and genomic characterization uncovers novel biology.</title>
        <authorList>
            <person name="Wiegand S."/>
            <person name="Jogler M."/>
            <person name="Boedeker C."/>
            <person name="Pinto D."/>
            <person name="Vollmers J."/>
            <person name="Rivas-Marin E."/>
            <person name="Kohn T."/>
            <person name="Peeters S.H."/>
            <person name="Heuer A."/>
            <person name="Rast P."/>
            <person name="Oberbeckmann S."/>
            <person name="Bunk B."/>
            <person name="Jeske O."/>
            <person name="Meyerdierks A."/>
            <person name="Storesund J.E."/>
            <person name="Kallscheuer N."/>
            <person name="Luecker S."/>
            <person name="Lage O.M."/>
            <person name="Pohl T."/>
            <person name="Merkel B.J."/>
            <person name="Hornburger P."/>
            <person name="Mueller R.-W."/>
            <person name="Bruemmer F."/>
            <person name="Labrenz M."/>
            <person name="Spormann A.M."/>
            <person name="Op den Camp H."/>
            <person name="Overmann J."/>
            <person name="Amann R."/>
            <person name="Jetten M.S.M."/>
            <person name="Mascher T."/>
            <person name="Medema M.H."/>
            <person name="Devos D.P."/>
            <person name="Kaster A.-K."/>
            <person name="Ovreas L."/>
            <person name="Rohde M."/>
            <person name="Galperin M.Y."/>
            <person name="Jogler C."/>
        </authorList>
    </citation>
    <scope>NUCLEOTIDE SEQUENCE [LARGE SCALE GENOMIC DNA]</scope>
    <source>
        <strain evidence="1 2">V6</strain>
    </source>
</reference>